<dbReference type="InterPro" id="IPR050772">
    <property type="entry name" value="Hydratase-Decarb/MhpD_sf"/>
</dbReference>
<dbReference type="PANTHER" id="PTHR30143:SF0">
    <property type="entry name" value="2-KETO-4-PENTENOATE HYDRATASE"/>
    <property type="match status" value="1"/>
</dbReference>
<evidence type="ECO:0000259" key="2">
    <source>
        <dbReference type="Pfam" id="PF01557"/>
    </source>
</evidence>
<dbReference type="Proteomes" id="UP000199529">
    <property type="component" value="Unassembled WGS sequence"/>
</dbReference>
<gene>
    <name evidence="3" type="ORF">SAMN05216215_1013152</name>
</gene>
<dbReference type="SUPFAM" id="SSF56529">
    <property type="entry name" value="FAH"/>
    <property type="match status" value="1"/>
</dbReference>
<dbReference type="AlphaFoldDB" id="A0A1H3DLB5"/>
<dbReference type="GO" id="GO:0005737">
    <property type="term" value="C:cytoplasm"/>
    <property type="evidence" value="ECO:0007669"/>
    <property type="project" value="TreeGrafter"/>
</dbReference>
<dbReference type="Gene3D" id="3.90.850.10">
    <property type="entry name" value="Fumarylacetoacetase-like, C-terminal domain"/>
    <property type="match status" value="1"/>
</dbReference>
<evidence type="ECO:0000313" key="3">
    <source>
        <dbReference type="EMBL" id="SDX67171.1"/>
    </source>
</evidence>
<accession>A0A1H3DLB5</accession>
<feature type="domain" description="Fumarylacetoacetase-like C-terminal" evidence="2">
    <location>
        <begin position="103"/>
        <end position="260"/>
    </location>
</feature>
<dbReference type="PANTHER" id="PTHR30143">
    <property type="entry name" value="ACID HYDRATASE"/>
    <property type="match status" value="1"/>
</dbReference>
<keyword evidence="1" id="KW-0456">Lyase</keyword>
<evidence type="ECO:0000313" key="4">
    <source>
        <dbReference type="Proteomes" id="UP000199529"/>
    </source>
</evidence>
<reference evidence="4" key="1">
    <citation type="submission" date="2016-10" db="EMBL/GenBank/DDBJ databases">
        <authorList>
            <person name="Varghese N."/>
            <person name="Submissions S."/>
        </authorList>
    </citation>
    <scope>NUCLEOTIDE SEQUENCE [LARGE SCALE GENOMIC DNA]</scope>
    <source>
        <strain evidence="4">CGMCC 4.3530</strain>
    </source>
</reference>
<keyword evidence="4" id="KW-1185">Reference proteome</keyword>
<proteinExistence type="predicted"/>
<organism evidence="3 4">
    <name type="scientific">Saccharopolyspora shandongensis</name>
    <dbReference type="NCBI Taxonomy" id="418495"/>
    <lineage>
        <taxon>Bacteria</taxon>
        <taxon>Bacillati</taxon>
        <taxon>Actinomycetota</taxon>
        <taxon>Actinomycetes</taxon>
        <taxon>Pseudonocardiales</taxon>
        <taxon>Pseudonocardiaceae</taxon>
        <taxon>Saccharopolyspora</taxon>
    </lineage>
</organism>
<dbReference type="RefSeq" id="WP_093266299.1">
    <property type="nucleotide sequence ID" value="NZ_FNOK01000013.1"/>
</dbReference>
<dbReference type="InterPro" id="IPR036663">
    <property type="entry name" value="Fumarylacetoacetase_C_sf"/>
</dbReference>
<protein>
    <submittedName>
        <fullName evidence="3">2-keto-4-pentenoate hydratase</fullName>
    </submittedName>
</protein>
<dbReference type="STRING" id="418495.SAMN05216215_1013152"/>
<dbReference type="GO" id="GO:0008684">
    <property type="term" value="F:2-oxopent-4-enoate hydratase activity"/>
    <property type="evidence" value="ECO:0007669"/>
    <property type="project" value="TreeGrafter"/>
</dbReference>
<dbReference type="Pfam" id="PF01557">
    <property type="entry name" value="FAA_hydrolase"/>
    <property type="match status" value="1"/>
</dbReference>
<dbReference type="InterPro" id="IPR011234">
    <property type="entry name" value="Fumarylacetoacetase-like_C"/>
</dbReference>
<sequence>MLDATTRQAAADALRAAQSDRAPIDPLTERFPGIDVVDAYEIQLLNIRRQLAAGAVVRGHKVGLSSPVMQRMMGVDEPDYGHLLDTMFLAEDRAVETARYCYPRIEVEIGYVLGDSLPGEGCTEEDVLAATEYVVPSLELIDSRIRDWRIGLADTIADNASSAGVVLGAARAKPGELDLADIEAVLFSGGTEIARGNTSAVLGNPTTAVAWLARKVATFGVRLEAGHVILPGSCTRAVDVAPGEEYRADFTGLGSVTARFA</sequence>
<dbReference type="EMBL" id="FNOK01000013">
    <property type="protein sequence ID" value="SDX67171.1"/>
    <property type="molecule type" value="Genomic_DNA"/>
</dbReference>
<dbReference type="OrthoDB" id="9792137at2"/>
<name>A0A1H3DLB5_9PSEU</name>
<evidence type="ECO:0000256" key="1">
    <source>
        <dbReference type="ARBA" id="ARBA00023239"/>
    </source>
</evidence>